<dbReference type="EMBL" id="CM023486">
    <property type="protein sequence ID" value="KAH6928842.1"/>
    <property type="molecule type" value="Genomic_DNA"/>
</dbReference>
<organism evidence="1 2">
    <name type="scientific">Hyalomma asiaticum</name>
    <name type="common">Tick</name>
    <dbReference type="NCBI Taxonomy" id="266040"/>
    <lineage>
        <taxon>Eukaryota</taxon>
        <taxon>Metazoa</taxon>
        <taxon>Ecdysozoa</taxon>
        <taxon>Arthropoda</taxon>
        <taxon>Chelicerata</taxon>
        <taxon>Arachnida</taxon>
        <taxon>Acari</taxon>
        <taxon>Parasitiformes</taxon>
        <taxon>Ixodida</taxon>
        <taxon>Ixodoidea</taxon>
        <taxon>Ixodidae</taxon>
        <taxon>Hyalomminae</taxon>
        <taxon>Hyalomma</taxon>
    </lineage>
</organism>
<proteinExistence type="predicted"/>
<name>A0ACB7S423_HYAAI</name>
<evidence type="ECO:0000313" key="2">
    <source>
        <dbReference type="Proteomes" id="UP000821845"/>
    </source>
</evidence>
<dbReference type="Proteomes" id="UP000821845">
    <property type="component" value="Chromosome 6"/>
</dbReference>
<accession>A0ACB7S423</accession>
<keyword evidence="2" id="KW-1185">Reference proteome</keyword>
<comment type="caution">
    <text evidence="1">The sequence shown here is derived from an EMBL/GenBank/DDBJ whole genome shotgun (WGS) entry which is preliminary data.</text>
</comment>
<sequence>MLRRHCRRTRGLFCLDHVFEWLHPRSMLAANGVHPSFEGVGIMASHIHEFLLLNAATALRGSGEPTANAPTISRPGGHPPTHD</sequence>
<reference evidence="1" key="1">
    <citation type="submission" date="2020-05" db="EMBL/GenBank/DDBJ databases">
        <title>Large-scale comparative analyses of tick genomes elucidate their genetic diversity and vector capacities.</title>
        <authorList>
            <person name="Jia N."/>
            <person name="Wang J."/>
            <person name="Shi W."/>
            <person name="Du L."/>
            <person name="Sun Y."/>
            <person name="Zhan W."/>
            <person name="Jiang J."/>
            <person name="Wang Q."/>
            <person name="Zhang B."/>
            <person name="Ji P."/>
            <person name="Sakyi L.B."/>
            <person name="Cui X."/>
            <person name="Yuan T."/>
            <person name="Jiang B."/>
            <person name="Yang W."/>
            <person name="Lam T.T.-Y."/>
            <person name="Chang Q."/>
            <person name="Ding S."/>
            <person name="Wang X."/>
            <person name="Zhu J."/>
            <person name="Ruan X."/>
            <person name="Zhao L."/>
            <person name="Wei J."/>
            <person name="Que T."/>
            <person name="Du C."/>
            <person name="Cheng J."/>
            <person name="Dai P."/>
            <person name="Han X."/>
            <person name="Huang E."/>
            <person name="Gao Y."/>
            <person name="Liu J."/>
            <person name="Shao H."/>
            <person name="Ye R."/>
            <person name="Li L."/>
            <person name="Wei W."/>
            <person name="Wang X."/>
            <person name="Wang C."/>
            <person name="Yang T."/>
            <person name="Huo Q."/>
            <person name="Li W."/>
            <person name="Guo W."/>
            <person name="Chen H."/>
            <person name="Zhou L."/>
            <person name="Ni X."/>
            <person name="Tian J."/>
            <person name="Zhou Y."/>
            <person name="Sheng Y."/>
            <person name="Liu T."/>
            <person name="Pan Y."/>
            <person name="Xia L."/>
            <person name="Li J."/>
            <person name="Zhao F."/>
            <person name="Cao W."/>
        </authorList>
    </citation>
    <scope>NUCLEOTIDE SEQUENCE</scope>
    <source>
        <strain evidence="1">Hyas-2018</strain>
    </source>
</reference>
<gene>
    <name evidence="1" type="ORF">HPB50_020193</name>
</gene>
<evidence type="ECO:0000313" key="1">
    <source>
        <dbReference type="EMBL" id="KAH6928842.1"/>
    </source>
</evidence>
<protein>
    <submittedName>
        <fullName evidence="1">Uncharacterized protein</fullName>
    </submittedName>
</protein>